<comment type="similarity">
    <text evidence="1">Belongs to the thioredoxin family. DsbA subfamily.</text>
</comment>
<evidence type="ECO:0000256" key="2">
    <source>
        <dbReference type="ARBA" id="ARBA00022729"/>
    </source>
</evidence>
<evidence type="ECO:0000256" key="4">
    <source>
        <dbReference type="ARBA" id="ARBA00023157"/>
    </source>
</evidence>
<evidence type="ECO:0000259" key="7">
    <source>
        <dbReference type="PROSITE" id="PS51352"/>
    </source>
</evidence>
<feature type="transmembrane region" description="Helical" evidence="6">
    <location>
        <begin position="6"/>
        <end position="23"/>
    </location>
</feature>
<keyword evidence="5" id="KW-0676">Redox-active center</keyword>
<dbReference type="PROSITE" id="PS51352">
    <property type="entry name" value="THIOREDOXIN_2"/>
    <property type="match status" value="1"/>
</dbReference>
<dbReference type="AlphaFoldDB" id="A0A1F4VES1"/>
<keyword evidence="6" id="KW-0812">Transmembrane</keyword>
<evidence type="ECO:0000256" key="6">
    <source>
        <dbReference type="SAM" id="Phobius"/>
    </source>
</evidence>
<dbReference type="Pfam" id="PF13462">
    <property type="entry name" value="Thioredoxin_4"/>
    <property type="match status" value="1"/>
</dbReference>
<name>A0A1F4VES1_UNCKA</name>
<keyword evidence="4" id="KW-1015">Disulfide bond</keyword>
<dbReference type="PANTHER" id="PTHR13887:SF14">
    <property type="entry name" value="DISULFIDE BOND FORMATION PROTEIN D"/>
    <property type="match status" value="1"/>
</dbReference>
<protein>
    <recommendedName>
        <fullName evidence="7">Thioredoxin domain-containing protein</fullName>
    </recommendedName>
</protein>
<dbReference type="GO" id="GO:0016491">
    <property type="term" value="F:oxidoreductase activity"/>
    <property type="evidence" value="ECO:0007669"/>
    <property type="project" value="UniProtKB-KW"/>
</dbReference>
<accession>A0A1F4VES1</accession>
<dbReference type="InterPro" id="IPR012336">
    <property type="entry name" value="Thioredoxin-like_fold"/>
</dbReference>
<dbReference type="Proteomes" id="UP000176504">
    <property type="component" value="Unassembled WGS sequence"/>
</dbReference>
<organism evidence="8 9">
    <name type="scientific">candidate division WWE3 bacterium RIFCSPLOWO2_01_FULL_41_18</name>
    <dbReference type="NCBI Taxonomy" id="1802625"/>
    <lineage>
        <taxon>Bacteria</taxon>
        <taxon>Katanobacteria</taxon>
    </lineage>
</organism>
<proteinExistence type="inferred from homology"/>
<keyword evidence="6" id="KW-1133">Transmembrane helix</keyword>
<evidence type="ECO:0000256" key="3">
    <source>
        <dbReference type="ARBA" id="ARBA00023002"/>
    </source>
</evidence>
<evidence type="ECO:0000313" key="9">
    <source>
        <dbReference type="Proteomes" id="UP000176504"/>
    </source>
</evidence>
<dbReference type="EMBL" id="MEVI01000001">
    <property type="protein sequence ID" value="OGC55751.1"/>
    <property type="molecule type" value="Genomic_DNA"/>
</dbReference>
<evidence type="ECO:0000256" key="1">
    <source>
        <dbReference type="ARBA" id="ARBA00005791"/>
    </source>
</evidence>
<evidence type="ECO:0000313" key="8">
    <source>
        <dbReference type="EMBL" id="OGC55751.1"/>
    </source>
</evidence>
<dbReference type="InterPro" id="IPR036249">
    <property type="entry name" value="Thioredoxin-like_sf"/>
</dbReference>
<dbReference type="Gene3D" id="3.40.30.10">
    <property type="entry name" value="Glutaredoxin"/>
    <property type="match status" value="1"/>
</dbReference>
<keyword evidence="6" id="KW-0472">Membrane</keyword>
<dbReference type="SUPFAM" id="SSF52833">
    <property type="entry name" value="Thioredoxin-like"/>
    <property type="match status" value="1"/>
</dbReference>
<gene>
    <name evidence="8" type="ORF">A3A78_01790</name>
</gene>
<keyword evidence="2" id="KW-0732">Signal</keyword>
<dbReference type="InterPro" id="IPR013766">
    <property type="entry name" value="Thioredoxin_domain"/>
</dbReference>
<dbReference type="PANTHER" id="PTHR13887">
    <property type="entry name" value="GLUTATHIONE S-TRANSFERASE KAPPA"/>
    <property type="match status" value="1"/>
</dbReference>
<feature type="domain" description="Thioredoxin" evidence="7">
    <location>
        <begin position="47"/>
        <end position="240"/>
    </location>
</feature>
<evidence type="ECO:0000256" key="5">
    <source>
        <dbReference type="ARBA" id="ARBA00023284"/>
    </source>
</evidence>
<sequence>MKELTTPIAVLISGVLISLSILFQGQLKLTAPNVKGAKTAVVNDAPQPTGSTAPSPTPLERVSVSADNDPFLGSQNAKVEIIEFSDFQCPYCKRLFDNSYSKLKQEYIDTSKVKLVFRDYPLSFHQNAQIAAESAGCANDQGRFWEYHDLLFTKQDEWSALSNDAVKAKFGTYAANLGMDSFRFNSCVNASTFKQEVDSDLNDGTKVGVSGTPTLFINGKRLVGAQPYETIKAEIEAELSK</sequence>
<reference evidence="8 9" key="1">
    <citation type="journal article" date="2016" name="Nat. Commun.">
        <title>Thousands of microbial genomes shed light on interconnected biogeochemical processes in an aquifer system.</title>
        <authorList>
            <person name="Anantharaman K."/>
            <person name="Brown C.T."/>
            <person name="Hug L.A."/>
            <person name="Sharon I."/>
            <person name="Castelle C.J."/>
            <person name="Probst A.J."/>
            <person name="Thomas B.C."/>
            <person name="Singh A."/>
            <person name="Wilkins M.J."/>
            <person name="Karaoz U."/>
            <person name="Brodie E.L."/>
            <person name="Williams K.H."/>
            <person name="Hubbard S.S."/>
            <person name="Banfield J.F."/>
        </authorList>
    </citation>
    <scope>NUCLEOTIDE SEQUENCE [LARGE SCALE GENOMIC DNA]</scope>
</reference>
<comment type="caution">
    <text evidence="8">The sequence shown here is derived from an EMBL/GenBank/DDBJ whole genome shotgun (WGS) entry which is preliminary data.</text>
</comment>
<keyword evidence="3" id="KW-0560">Oxidoreductase</keyword>